<dbReference type="EC" id="2.3.1.286" evidence="1"/>
<evidence type="ECO:0000256" key="4">
    <source>
        <dbReference type="PROSITE-ProRule" id="PRU00236"/>
    </source>
</evidence>
<dbReference type="Gene3D" id="3.40.50.1220">
    <property type="entry name" value="TPP-binding domain"/>
    <property type="match status" value="1"/>
</dbReference>
<dbReference type="PROSITE" id="PS50305">
    <property type="entry name" value="SIRTUIN"/>
    <property type="match status" value="1"/>
</dbReference>
<dbReference type="SUPFAM" id="SSF52467">
    <property type="entry name" value="DHS-like NAD/FAD-binding domain"/>
    <property type="match status" value="1"/>
</dbReference>
<dbReference type="PANTHER" id="PTHR11085">
    <property type="entry name" value="NAD-DEPENDENT PROTEIN DEACYLASE SIRTUIN-5, MITOCHONDRIAL-RELATED"/>
    <property type="match status" value="1"/>
</dbReference>
<dbReference type="AlphaFoldDB" id="A0A944QVA6"/>
<comment type="caution">
    <text evidence="4">Lacks conserved residue(s) required for the propagation of feature annotation.</text>
</comment>
<accession>A0A944QVA6</accession>
<dbReference type="InterPro" id="IPR026591">
    <property type="entry name" value="Sirtuin_cat_small_dom_sf"/>
</dbReference>
<organism evidence="6 7">
    <name type="scientific">Candidatus Thiodiazotropha taylori</name>
    <dbReference type="NCBI Taxonomy" id="2792791"/>
    <lineage>
        <taxon>Bacteria</taxon>
        <taxon>Pseudomonadati</taxon>
        <taxon>Pseudomonadota</taxon>
        <taxon>Gammaproteobacteria</taxon>
        <taxon>Chromatiales</taxon>
        <taxon>Sedimenticolaceae</taxon>
        <taxon>Candidatus Thiodiazotropha</taxon>
    </lineage>
</organism>
<dbReference type="InterPro" id="IPR029035">
    <property type="entry name" value="DHS-like_NAD/FAD-binding_dom"/>
</dbReference>
<evidence type="ECO:0000313" key="6">
    <source>
        <dbReference type="EMBL" id="MBT2989251.1"/>
    </source>
</evidence>
<dbReference type="InterPro" id="IPR050134">
    <property type="entry name" value="NAD-dep_sirtuin_deacylases"/>
</dbReference>
<keyword evidence="2" id="KW-0808">Transferase</keyword>
<evidence type="ECO:0000256" key="1">
    <source>
        <dbReference type="ARBA" id="ARBA00012928"/>
    </source>
</evidence>
<evidence type="ECO:0000256" key="2">
    <source>
        <dbReference type="ARBA" id="ARBA00022679"/>
    </source>
</evidence>
<feature type="domain" description="Deacetylase sirtuin-type" evidence="5">
    <location>
        <begin position="1"/>
        <end position="143"/>
    </location>
</feature>
<protein>
    <recommendedName>
        <fullName evidence="1">protein acetyllysine N-acetyltransferase</fullName>
        <ecNumber evidence="1">2.3.1.286</ecNumber>
    </recommendedName>
</protein>
<keyword evidence="3" id="KW-0520">NAD</keyword>
<dbReference type="GO" id="GO:0070403">
    <property type="term" value="F:NAD+ binding"/>
    <property type="evidence" value="ECO:0007669"/>
    <property type="project" value="InterPro"/>
</dbReference>
<dbReference type="Pfam" id="PF02146">
    <property type="entry name" value="SIR2"/>
    <property type="match status" value="1"/>
</dbReference>
<dbReference type="Proteomes" id="UP000770889">
    <property type="component" value="Unassembled WGS sequence"/>
</dbReference>
<dbReference type="PANTHER" id="PTHR11085:SF4">
    <property type="entry name" value="NAD-DEPENDENT PROTEIN DEACYLASE"/>
    <property type="match status" value="1"/>
</dbReference>
<sequence>MDDLHERAGSTKVIHVHGELVKARSTIDPSLVYEIGGNEINLGDICDQGSQLRPHIVWFGEVIHNHELAIVHIKTAAKVLVVGTSLTVYPAAGMVTEVHRDAEKILVSLDIGQRPYGFHWLQGTAVDLVPAIVNRWLEGRAAT</sequence>
<dbReference type="Gene3D" id="3.30.1600.10">
    <property type="entry name" value="SIR2/SIRT2 'Small Domain"/>
    <property type="match status" value="1"/>
</dbReference>
<evidence type="ECO:0000313" key="7">
    <source>
        <dbReference type="Proteomes" id="UP000770889"/>
    </source>
</evidence>
<evidence type="ECO:0000256" key="3">
    <source>
        <dbReference type="ARBA" id="ARBA00023027"/>
    </source>
</evidence>
<dbReference type="GO" id="GO:0017136">
    <property type="term" value="F:histone deacetylase activity, NAD-dependent"/>
    <property type="evidence" value="ECO:0007669"/>
    <property type="project" value="TreeGrafter"/>
</dbReference>
<dbReference type="InterPro" id="IPR003000">
    <property type="entry name" value="Sirtuin"/>
</dbReference>
<comment type="caution">
    <text evidence="6">The sequence shown here is derived from an EMBL/GenBank/DDBJ whole genome shotgun (WGS) entry which is preliminary data.</text>
</comment>
<dbReference type="InterPro" id="IPR026590">
    <property type="entry name" value="Ssirtuin_cat_dom"/>
</dbReference>
<proteinExistence type="predicted"/>
<dbReference type="EMBL" id="JAHHGM010000007">
    <property type="protein sequence ID" value="MBT2989251.1"/>
    <property type="molecule type" value="Genomic_DNA"/>
</dbReference>
<gene>
    <name evidence="6" type="ORF">KME65_09830</name>
</gene>
<reference evidence="6 7" key="1">
    <citation type="submission" date="2021-05" db="EMBL/GenBank/DDBJ databases">
        <title>Genetic and Functional Diversity in Clade A Lucinid endosymbionts from the Bahamas.</title>
        <authorList>
            <person name="Giani N.M."/>
            <person name="Engel A.S."/>
            <person name="Campbell B.J."/>
        </authorList>
    </citation>
    <scope>NUCLEOTIDE SEQUENCE [LARGE SCALE GENOMIC DNA]</scope>
    <source>
        <strain evidence="6">LUC16012Gg_MoonRockCtena</strain>
    </source>
</reference>
<evidence type="ECO:0000259" key="5">
    <source>
        <dbReference type="PROSITE" id="PS50305"/>
    </source>
</evidence>
<name>A0A944QVA6_9GAMM</name>